<feature type="region of interest" description="Disordered" evidence="1">
    <location>
        <begin position="317"/>
        <end position="345"/>
    </location>
</feature>
<name>A0A9Q0NBZ4_9DIPT</name>
<dbReference type="SMART" id="SM00228">
    <property type="entry name" value="PDZ"/>
    <property type="match status" value="1"/>
</dbReference>
<feature type="transmembrane region" description="Helical" evidence="2">
    <location>
        <begin position="12"/>
        <end position="33"/>
    </location>
</feature>
<dbReference type="AlphaFoldDB" id="A0A9Q0NBZ4"/>
<keyword evidence="2" id="KW-0812">Transmembrane</keyword>
<keyword evidence="5" id="KW-1185">Reference proteome</keyword>
<dbReference type="PROSITE" id="PS50106">
    <property type="entry name" value="PDZ"/>
    <property type="match status" value="1"/>
</dbReference>
<dbReference type="SUPFAM" id="SSF50156">
    <property type="entry name" value="PDZ domain-like"/>
    <property type="match status" value="1"/>
</dbReference>
<evidence type="ECO:0000256" key="2">
    <source>
        <dbReference type="SAM" id="Phobius"/>
    </source>
</evidence>
<feature type="compositionally biased region" description="Polar residues" evidence="1">
    <location>
        <begin position="1077"/>
        <end position="1105"/>
    </location>
</feature>
<keyword evidence="2" id="KW-1133">Transmembrane helix</keyword>
<proteinExistence type="predicted"/>
<evidence type="ECO:0000313" key="4">
    <source>
        <dbReference type="EMBL" id="KAJ6646851.1"/>
    </source>
</evidence>
<dbReference type="Proteomes" id="UP001151699">
    <property type="component" value="Chromosome A"/>
</dbReference>
<dbReference type="OrthoDB" id="447516at2759"/>
<evidence type="ECO:0000259" key="3">
    <source>
        <dbReference type="PROSITE" id="PS50106"/>
    </source>
</evidence>
<gene>
    <name evidence="4" type="primary">AHNAK2</name>
    <name evidence="4" type="ORF">Bhyg_02065</name>
</gene>
<evidence type="ECO:0000256" key="1">
    <source>
        <dbReference type="SAM" id="MobiDB-lite"/>
    </source>
</evidence>
<feature type="region of interest" description="Disordered" evidence="1">
    <location>
        <begin position="1040"/>
        <end position="1105"/>
    </location>
</feature>
<feature type="domain" description="PDZ" evidence="3">
    <location>
        <begin position="105"/>
        <end position="168"/>
    </location>
</feature>
<keyword evidence="2" id="KW-0472">Membrane</keyword>
<dbReference type="Gene3D" id="2.30.42.10">
    <property type="match status" value="1"/>
</dbReference>
<feature type="region of interest" description="Disordered" evidence="1">
    <location>
        <begin position="450"/>
        <end position="537"/>
    </location>
</feature>
<comment type="caution">
    <text evidence="4">The sequence shown here is derived from an EMBL/GenBank/DDBJ whole genome shotgun (WGS) entry which is preliminary data.</text>
</comment>
<dbReference type="InterPro" id="IPR036034">
    <property type="entry name" value="PDZ_sf"/>
</dbReference>
<dbReference type="InterPro" id="IPR001478">
    <property type="entry name" value="PDZ"/>
</dbReference>
<feature type="compositionally biased region" description="Low complexity" evidence="1">
    <location>
        <begin position="1055"/>
        <end position="1071"/>
    </location>
</feature>
<feature type="compositionally biased region" description="Polar residues" evidence="1">
    <location>
        <begin position="453"/>
        <end position="471"/>
    </location>
</feature>
<organism evidence="4 5">
    <name type="scientific">Pseudolycoriella hygida</name>
    <dbReference type="NCBI Taxonomy" id="35572"/>
    <lineage>
        <taxon>Eukaryota</taxon>
        <taxon>Metazoa</taxon>
        <taxon>Ecdysozoa</taxon>
        <taxon>Arthropoda</taxon>
        <taxon>Hexapoda</taxon>
        <taxon>Insecta</taxon>
        <taxon>Pterygota</taxon>
        <taxon>Neoptera</taxon>
        <taxon>Endopterygota</taxon>
        <taxon>Diptera</taxon>
        <taxon>Nematocera</taxon>
        <taxon>Sciaroidea</taxon>
        <taxon>Sciaridae</taxon>
        <taxon>Pseudolycoriella</taxon>
    </lineage>
</organism>
<protein>
    <submittedName>
        <fullName evidence="4">Protein AHNAK2</fullName>
    </submittedName>
</protein>
<feature type="region of interest" description="Disordered" evidence="1">
    <location>
        <begin position="58"/>
        <end position="85"/>
    </location>
</feature>
<dbReference type="Pfam" id="PF00595">
    <property type="entry name" value="PDZ"/>
    <property type="match status" value="1"/>
</dbReference>
<reference evidence="4" key="1">
    <citation type="submission" date="2022-07" db="EMBL/GenBank/DDBJ databases">
        <authorList>
            <person name="Trinca V."/>
            <person name="Uliana J.V.C."/>
            <person name="Torres T.T."/>
            <person name="Ward R.J."/>
            <person name="Monesi N."/>
        </authorList>
    </citation>
    <scope>NUCLEOTIDE SEQUENCE</scope>
    <source>
        <strain evidence="4">HSMRA1968</strain>
        <tissue evidence="4">Whole embryos</tissue>
    </source>
</reference>
<dbReference type="EMBL" id="WJQU01000001">
    <property type="protein sequence ID" value="KAJ6646851.1"/>
    <property type="molecule type" value="Genomic_DNA"/>
</dbReference>
<sequence>MDETCYGSGDIAGAVLGTLICGIALAYLLWWLYKNYWKNRKGSHLVVEDPENAKNDFAFDNPAFKSEQQKKTTSPLDTKWTNKENSLDKRKTVDDSHAGVPIPRIISLRGSDFTGLGIEVCGGLKDGIFIKKVMPQGPAANIVNVGDKITSITIDFRHIVQEDAATILSYASPYNVQLEYVEGKGILPHIGSQSPSTASLTHPLYRSSSQEDFNTIERNARKKLFPNDDGNYPTLKMEQQRLSPSKYLPMVHRENEKKVNGKQSLATDSIQTMSVNIEQNDANARFSSEDDEKKLKFGIRVLPPNVSDKILSGISPNKVQANNENNTNIEYDNKPPPISKRTKNTKQEEMNIEIVSEEFIRNGSINSSGIRRDANGIPQEIPNEMMQAAMAAREHRKSGGALLDSKKGKAPRPPVNGEMNESLDTVDCFGSPTNSKLNFTDNFVSVPLENGKEMSNSSTPKYGQCSDTESQLAGFDEHESDNETASSGTQIELNSKHITVHQTSSEESDNEERRTASLGDLSKFEKPTMPTTNVHSQNGNLERAQSLEMSEGSAHIQSKITPKKRKAIPEIESSEFKEPRLSMDLSNLDTLQRGRLKSSYEWGNLEDAIYDNVNGTRQNDENIDDSKKDSSMTMHVLNASQMNGDVTTKNKKKSEAFSISWDKDDNEIQEIPNNLEDTVKHYIQTDSRNGFLDKAEENGFNNYAFHDEHISISPVHFRSSSHQTDTNPDKSLKVNDSDQIKIINYGTNMPDDVKVSRYPFGSLERPKSDVLKKLASQLTGEDVSTKTITTNSTSKTTIKPSSPTITNLNFSDMQPISLTMVEQTESDLTESSQMSPVFSSDGHGVNSISISSMEVKIRPDSRKDVLPGMLGRENIVTINADGSQPSSIIMIDDEKLDFTLQKLEDDTKPFANNSQNDEVIIIESLSSKKLPESQTNDEVKTFVTEIRVQTPNEELLDDEIDKDDLEALIEAALKNDTSALKCESPLPAYEPMEKSKTPSPTEREYIPRNVEMKFSTSTYESPQRHFEKRHSHIDQIRSAFEKNHNSEIPVLIRKTSSSSSTGSSVQRTSPSKIPVFNSKSNDGSPKNGSVSVTSIKNSSRNPSGK</sequence>
<evidence type="ECO:0000313" key="5">
    <source>
        <dbReference type="Proteomes" id="UP001151699"/>
    </source>
</evidence>
<feature type="region of interest" description="Disordered" evidence="1">
    <location>
        <begin position="397"/>
        <end position="421"/>
    </location>
</feature>
<accession>A0A9Q0NBZ4</accession>
<feature type="compositionally biased region" description="Polar residues" evidence="1">
    <location>
        <begin position="483"/>
        <end position="505"/>
    </location>
</feature>